<organism evidence="2 3">
    <name type="scientific">Dyella humi</name>
    <dbReference type="NCBI Taxonomy" id="1770547"/>
    <lineage>
        <taxon>Bacteria</taxon>
        <taxon>Pseudomonadati</taxon>
        <taxon>Pseudomonadota</taxon>
        <taxon>Gammaproteobacteria</taxon>
        <taxon>Lysobacterales</taxon>
        <taxon>Rhodanobacteraceae</taxon>
        <taxon>Dyella</taxon>
    </lineage>
</organism>
<evidence type="ECO:0000313" key="3">
    <source>
        <dbReference type="Proteomes" id="UP001620409"/>
    </source>
</evidence>
<evidence type="ECO:0008006" key="4">
    <source>
        <dbReference type="Google" id="ProtNLM"/>
    </source>
</evidence>
<sequence>MGFRGTADVASVLISRAWVGWRLHGRFWRNLSVSFGWHGLRSMARFRAYFWSSNIMAQVASNYSFKPTPTAPLNSNVRKHMRFAIYLAFVSMLALMSSSVLAHHGCYNMSCDSMQACKESAGWILEGTVTNIISTGGQQECETGPGNPSCGYVENPEIIELSGVVVVKGLYKVDAHATTKVSRKDACFSGPLSVTNSKPELQLLNRKVRVFGNSDTAPPYVKEGYFLIEPMEDNRKS</sequence>
<name>A0ABW8IKK6_9GAMM</name>
<comment type="caution">
    <text evidence="2">The sequence shown here is derived from an EMBL/GenBank/DDBJ whole genome shotgun (WGS) entry which is preliminary data.</text>
</comment>
<gene>
    <name evidence="2" type="ORF">ISP18_09375</name>
</gene>
<reference evidence="2 3" key="1">
    <citation type="submission" date="2020-10" db="EMBL/GenBank/DDBJ databases">
        <title>Phylogeny of dyella-like bacteria.</title>
        <authorList>
            <person name="Fu J."/>
        </authorList>
    </citation>
    <scope>NUCLEOTIDE SEQUENCE [LARGE SCALE GENOMIC DNA]</scope>
    <source>
        <strain evidence="2 3">DHG40</strain>
    </source>
</reference>
<dbReference type="EMBL" id="JADIKI010000022">
    <property type="protein sequence ID" value="MFK2854799.1"/>
    <property type="molecule type" value="Genomic_DNA"/>
</dbReference>
<accession>A0ABW8IKK6</accession>
<evidence type="ECO:0000256" key="1">
    <source>
        <dbReference type="SAM" id="Phobius"/>
    </source>
</evidence>
<protein>
    <recommendedName>
        <fullName evidence="4">Dirigent protein</fullName>
    </recommendedName>
</protein>
<proteinExistence type="predicted"/>
<evidence type="ECO:0000313" key="2">
    <source>
        <dbReference type="EMBL" id="MFK2854799.1"/>
    </source>
</evidence>
<keyword evidence="3" id="KW-1185">Reference proteome</keyword>
<feature type="transmembrane region" description="Helical" evidence="1">
    <location>
        <begin position="83"/>
        <end position="102"/>
    </location>
</feature>
<keyword evidence="1" id="KW-0812">Transmembrane</keyword>
<keyword evidence="1" id="KW-1133">Transmembrane helix</keyword>
<keyword evidence="1" id="KW-0472">Membrane</keyword>
<dbReference type="RefSeq" id="WP_380009971.1">
    <property type="nucleotide sequence ID" value="NZ_JADIKI010000022.1"/>
</dbReference>
<dbReference type="Proteomes" id="UP001620409">
    <property type="component" value="Unassembled WGS sequence"/>
</dbReference>